<feature type="transmembrane region" description="Helical" evidence="1">
    <location>
        <begin position="90"/>
        <end position="107"/>
    </location>
</feature>
<feature type="transmembrane region" description="Helical" evidence="1">
    <location>
        <begin position="62"/>
        <end position="83"/>
    </location>
</feature>
<gene>
    <name evidence="2" type="ORF">FB467_2865</name>
</gene>
<evidence type="ECO:0000313" key="2">
    <source>
        <dbReference type="EMBL" id="TQL51711.1"/>
    </source>
</evidence>
<dbReference type="OrthoDB" id="3243277at2"/>
<feature type="transmembrane region" description="Helical" evidence="1">
    <location>
        <begin position="147"/>
        <end position="166"/>
    </location>
</feature>
<comment type="caution">
    <text evidence="2">The sequence shown here is derived from an EMBL/GenBank/DDBJ whole genome shotgun (WGS) entry which is preliminary data.</text>
</comment>
<dbReference type="RefSeq" id="WP_141785674.1">
    <property type="nucleotide sequence ID" value="NZ_BAAAIK010000001.1"/>
</dbReference>
<dbReference type="AlphaFoldDB" id="A0A542YUF0"/>
<dbReference type="InterPro" id="IPR049576">
    <property type="entry name" value="HDC-like"/>
</dbReference>
<dbReference type="EMBL" id="VFOP01000001">
    <property type="protein sequence ID" value="TQL51711.1"/>
    <property type="molecule type" value="Genomic_DNA"/>
</dbReference>
<feature type="transmembrane region" description="Helical" evidence="1">
    <location>
        <begin position="273"/>
        <end position="297"/>
    </location>
</feature>
<keyword evidence="3" id="KW-1185">Reference proteome</keyword>
<keyword evidence="1" id="KW-1133">Transmembrane helix</keyword>
<protein>
    <recommendedName>
        <fullName evidence="4">DUF819 family protein</fullName>
    </recommendedName>
</protein>
<feature type="transmembrane region" description="Helical" evidence="1">
    <location>
        <begin position="6"/>
        <end position="24"/>
    </location>
</feature>
<evidence type="ECO:0000313" key="3">
    <source>
        <dbReference type="Proteomes" id="UP000319516"/>
    </source>
</evidence>
<sequence>MDFLPAVGIASLMFLLLAIGDLISTRTHARVPAILVAIVLYLVLVWTGVVDGEVVSGSVVNPFGVMVISVALVHLGTIIPISVLIAQWRAVLIAICGLIVAVAPVSHESPHRLLLPQRYLTPSLLLAMIAVLGTLAFFLGEWTGLNYGIWSLLIGIACQYFGVLPAKALDEANSFGIVTAGIMVVVLASMGGVTVSQLLDSIGPVLMILFLGTVGLLVGGMLAARLIGWDPKKAMPVSLTALIGFPADYIICEEIAHSLGEDTQQRDAIMDEILAPMLVGGFTSVSLASVMIASTLVGTL</sequence>
<proteinExistence type="predicted"/>
<organism evidence="2 3">
    <name type="scientific">Ornithinicoccus hortensis</name>
    <dbReference type="NCBI Taxonomy" id="82346"/>
    <lineage>
        <taxon>Bacteria</taxon>
        <taxon>Bacillati</taxon>
        <taxon>Actinomycetota</taxon>
        <taxon>Actinomycetes</taxon>
        <taxon>Micrococcales</taxon>
        <taxon>Intrasporangiaceae</taxon>
        <taxon>Ornithinicoccus</taxon>
    </lineage>
</organism>
<reference evidence="2 3" key="1">
    <citation type="submission" date="2019-06" db="EMBL/GenBank/DDBJ databases">
        <title>Sequencing the genomes of 1000 actinobacteria strains.</title>
        <authorList>
            <person name="Klenk H.-P."/>
        </authorList>
    </citation>
    <scope>NUCLEOTIDE SEQUENCE [LARGE SCALE GENOMIC DNA]</scope>
    <source>
        <strain evidence="2 3">DSM 12335</strain>
    </source>
</reference>
<evidence type="ECO:0008006" key="4">
    <source>
        <dbReference type="Google" id="ProtNLM"/>
    </source>
</evidence>
<feature type="transmembrane region" description="Helical" evidence="1">
    <location>
        <begin position="31"/>
        <end position="50"/>
    </location>
</feature>
<name>A0A542YUF0_9MICO</name>
<feature type="transmembrane region" description="Helical" evidence="1">
    <location>
        <begin position="119"/>
        <end position="140"/>
    </location>
</feature>
<feature type="transmembrane region" description="Helical" evidence="1">
    <location>
        <begin position="172"/>
        <end position="193"/>
    </location>
</feature>
<dbReference type="CDD" id="cd21416">
    <property type="entry name" value="HDC_protein"/>
    <property type="match status" value="1"/>
</dbReference>
<accession>A0A542YUF0</accession>
<feature type="transmembrane region" description="Helical" evidence="1">
    <location>
        <begin position="205"/>
        <end position="228"/>
    </location>
</feature>
<evidence type="ECO:0000256" key="1">
    <source>
        <dbReference type="SAM" id="Phobius"/>
    </source>
</evidence>
<dbReference type="Proteomes" id="UP000319516">
    <property type="component" value="Unassembled WGS sequence"/>
</dbReference>
<keyword evidence="1" id="KW-0472">Membrane</keyword>
<keyword evidence="1" id="KW-0812">Transmembrane</keyword>